<evidence type="ECO:0000256" key="5">
    <source>
        <dbReference type="PROSITE-ProRule" id="PRU00169"/>
    </source>
</evidence>
<dbReference type="SMART" id="SM00448">
    <property type="entry name" value="REC"/>
    <property type="match status" value="1"/>
</dbReference>
<dbReference type="Pfam" id="PF00072">
    <property type="entry name" value="Response_reg"/>
    <property type="match status" value="1"/>
</dbReference>
<dbReference type="CDD" id="cd06170">
    <property type="entry name" value="LuxR_C_like"/>
    <property type="match status" value="1"/>
</dbReference>
<keyword evidence="4" id="KW-0804">Transcription</keyword>
<dbReference type="InterPro" id="IPR039420">
    <property type="entry name" value="WalR-like"/>
</dbReference>
<dbReference type="SUPFAM" id="SSF46894">
    <property type="entry name" value="C-terminal effector domain of the bipartite response regulators"/>
    <property type="match status" value="1"/>
</dbReference>
<dbReference type="OrthoDB" id="9779069at2"/>
<dbReference type="InterPro" id="IPR000792">
    <property type="entry name" value="Tscrpt_reg_LuxR_C"/>
</dbReference>
<dbReference type="AlphaFoldDB" id="E1RBE5"/>
<dbReference type="HOGENOM" id="CLU_000445_90_10_12"/>
<dbReference type="PANTHER" id="PTHR43214">
    <property type="entry name" value="TWO-COMPONENT RESPONSE REGULATOR"/>
    <property type="match status" value="1"/>
</dbReference>
<dbReference type="InterPro" id="IPR058245">
    <property type="entry name" value="NreC/VraR/RcsB-like_REC"/>
</dbReference>
<dbReference type="Proteomes" id="UP000002318">
    <property type="component" value="Chromosome"/>
</dbReference>
<keyword evidence="3" id="KW-0238">DNA-binding</keyword>
<organism evidence="8 9">
    <name type="scientific">Sediminispirochaeta smaragdinae (strain DSM 11293 / JCM 15392 / SEBR 4228)</name>
    <name type="common">Spirochaeta smaragdinae</name>
    <dbReference type="NCBI Taxonomy" id="573413"/>
    <lineage>
        <taxon>Bacteria</taxon>
        <taxon>Pseudomonadati</taxon>
        <taxon>Spirochaetota</taxon>
        <taxon>Spirochaetia</taxon>
        <taxon>Spirochaetales</taxon>
        <taxon>Spirochaetaceae</taxon>
        <taxon>Sediminispirochaeta</taxon>
    </lineage>
</organism>
<dbReference type="InterPro" id="IPR016032">
    <property type="entry name" value="Sig_transdc_resp-reg_C-effctor"/>
</dbReference>
<evidence type="ECO:0000256" key="2">
    <source>
        <dbReference type="ARBA" id="ARBA00023015"/>
    </source>
</evidence>
<dbReference type="InterPro" id="IPR011006">
    <property type="entry name" value="CheY-like_superfamily"/>
</dbReference>
<keyword evidence="1 5" id="KW-0597">Phosphoprotein</keyword>
<dbReference type="PROSITE" id="PS50110">
    <property type="entry name" value="RESPONSE_REGULATORY"/>
    <property type="match status" value="1"/>
</dbReference>
<dbReference type="PROSITE" id="PS50043">
    <property type="entry name" value="HTH_LUXR_2"/>
    <property type="match status" value="1"/>
</dbReference>
<evidence type="ECO:0000259" key="6">
    <source>
        <dbReference type="PROSITE" id="PS50043"/>
    </source>
</evidence>
<dbReference type="GO" id="GO:0003677">
    <property type="term" value="F:DNA binding"/>
    <property type="evidence" value="ECO:0007669"/>
    <property type="project" value="UniProtKB-KW"/>
</dbReference>
<feature type="domain" description="HTH luxR-type" evidence="6">
    <location>
        <begin position="144"/>
        <end position="210"/>
    </location>
</feature>
<keyword evidence="9" id="KW-1185">Reference proteome</keyword>
<keyword evidence="2" id="KW-0805">Transcription regulation</keyword>
<dbReference type="EMBL" id="CP002116">
    <property type="protein sequence ID" value="ADK79675.1"/>
    <property type="molecule type" value="Genomic_DNA"/>
</dbReference>
<evidence type="ECO:0000256" key="1">
    <source>
        <dbReference type="ARBA" id="ARBA00022553"/>
    </source>
</evidence>
<gene>
    <name evidence="8" type="ordered locus">Spirs_0529</name>
</gene>
<evidence type="ECO:0000256" key="4">
    <source>
        <dbReference type="ARBA" id="ARBA00023163"/>
    </source>
</evidence>
<dbReference type="Pfam" id="PF00196">
    <property type="entry name" value="GerE"/>
    <property type="match status" value="1"/>
</dbReference>
<dbReference type="SUPFAM" id="SSF52172">
    <property type="entry name" value="CheY-like"/>
    <property type="match status" value="1"/>
</dbReference>
<protein>
    <submittedName>
        <fullName evidence="8">Two component transcriptional regulator, LuxR family</fullName>
    </submittedName>
</protein>
<feature type="domain" description="Response regulatory" evidence="7">
    <location>
        <begin position="3"/>
        <end position="120"/>
    </location>
</feature>
<feature type="modified residue" description="4-aspartylphosphate" evidence="5">
    <location>
        <position position="55"/>
    </location>
</feature>
<dbReference type="eggNOG" id="COG2197">
    <property type="taxonomic scope" value="Bacteria"/>
</dbReference>
<dbReference type="KEGG" id="ssm:Spirs_0529"/>
<accession>E1RBE5</accession>
<dbReference type="SMART" id="SM00421">
    <property type="entry name" value="HTH_LUXR"/>
    <property type="match status" value="1"/>
</dbReference>
<evidence type="ECO:0000259" key="7">
    <source>
        <dbReference type="PROSITE" id="PS50110"/>
    </source>
</evidence>
<dbReference type="PRINTS" id="PR00038">
    <property type="entry name" value="HTHLUXR"/>
</dbReference>
<dbReference type="GO" id="GO:0006355">
    <property type="term" value="P:regulation of DNA-templated transcription"/>
    <property type="evidence" value="ECO:0007669"/>
    <property type="project" value="InterPro"/>
</dbReference>
<evidence type="ECO:0000313" key="8">
    <source>
        <dbReference type="EMBL" id="ADK79675.1"/>
    </source>
</evidence>
<sequence>MIRIMICEDEREAREGFRYLLGLDEEIRVVGAFASAEQLIDSIREVGTPDVVMMDIGLPEMSGIEATRIIHEKWPQINILILTIFEEEEKILSAIQAGASGYVLKNTRPGELTSQIKALYRGGSPISPQIARTLLGELRKEKSPADHVDYNLTPRELDVVKGIIAGYTYREIADRYNISGSTVKKHILHIYKKLNVSSRVEFMKKMYGPNGPLSAL</sequence>
<dbReference type="RefSeq" id="WP_013253139.1">
    <property type="nucleotide sequence ID" value="NC_014364.1"/>
</dbReference>
<name>E1RBE5_SEDSS</name>
<proteinExistence type="predicted"/>
<evidence type="ECO:0000313" key="9">
    <source>
        <dbReference type="Proteomes" id="UP000002318"/>
    </source>
</evidence>
<evidence type="ECO:0000256" key="3">
    <source>
        <dbReference type="ARBA" id="ARBA00023125"/>
    </source>
</evidence>
<dbReference type="CDD" id="cd17535">
    <property type="entry name" value="REC_NarL-like"/>
    <property type="match status" value="1"/>
</dbReference>
<dbReference type="Gene3D" id="3.40.50.2300">
    <property type="match status" value="1"/>
</dbReference>
<dbReference type="GO" id="GO:0000160">
    <property type="term" value="P:phosphorelay signal transduction system"/>
    <property type="evidence" value="ECO:0007669"/>
    <property type="project" value="InterPro"/>
</dbReference>
<reference evidence="8 9" key="1">
    <citation type="journal article" date="2010" name="Stand. Genomic Sci.">
        <title>Complete genome sequence of Spirochaeta smaragdinae type strain (SEBR 4228).</title>
        <authorList>
            <person name="Mavromatis K."/>
            <person name="Yasawong M."/>
            <person name="Chertkov O."/>
            <person name="Lapidus A."/>
            <person name="Lucas S."/>
            <person name="Nolan M."/>
            <person name="Del Rio T.G."/>
            <person name="Tice H."/>
            <person name="Cheng J.F."/>
            <person name="Pitluck S."/>
            <person name="Liolios K."/>
            <person name="Ivanova N."/>
            <person name="Tapia R."/>
            <person name="Han C."/>
            <person name="Bruce D."/>
            <person name="Goodwin L."/>
            <person name="Pati A."/>
            <person name="Chen A."/>
            <person name="Palaniappan K."/>
            <person name="Land M."/>
            <person name="Hauser L."/>
            <person name="Chang Y.J."/>
            <person name="Jeffries C.D."/>
            <person name="Detter J.C."/>
            <person name="Rohde M."/>
            <person name="Brambilla E."/>
            <person name="Spring S."/>
            <person name="Goker M."/>
            <person name="Sikorski J."/>
            <person name="Woyke T."/>
            <person name="Bristow J."/>
            <person name="Eisen J.A."/>
            <person name="Markowitz V."/>
            <person name="Hugenholtz P."/>
            <person name="Klenk H.P."/>
            <person name="Kyrpides N.C."/>
        </authorList>
    </citation>
    <scope>NUCLEOTIDE SEQUENCE [LARGE SCALE GENOMIC DNA]</scope>
    <source>
        <strain evidence="9">DSM 11293 / JCM 15392 / SEBR 4228</strain>
    </source>
</reference>
<dbReference type="PROSITE" id="PS00622">
    <property type="entry name" value="HTH_LUXR_1"/>
    <property type="match status" value="1"/>
</dbReference>
<dbReference type="PANTHER" id="PTHR43214:SF24">
    <property type="entry name" value="TRANSCRIPTIONAL REGULATORY PROTEIN NARL-RELATED"/>
    <property type="match status" value="1"/>
</dbReference>
<dbReference type="STRING" id="573413.Spirs_0529"/>
<dbReference type="InterPro" id="IPR001789">
    <property type="entry name" value="Sig_transdc_resp-reg_receiver"/>
</dbReference>